<feature type="chain" id="PRO_5041195101" description="Soluble ligand binding domain-containing protein" evidence="1">
    <location>
        <begin position="23"/>
        <end position="158"/>
    </location>
</feature>
<reference evidence="2" key="1">
    <citation type="submission" date="2022-08" db="EMBL/GenBank/DDBJ databases">
        <title>Genomic Encyclopedia of Type Strains, Phase V (KMG-V): Genome sequencing to study the core and pangenomes of soil and plant-associated prokaryotes.</title>
        <authorList>
            <person name="Whitman W."/>
        </authorList>
    </citation>
    <scope>NUCLEOTIDE SEQUENCE</scope>
    <source>
        <strain evidence="2">0</strain>
    </source>
</reference>
<evidence type="ECO:0000313" key="3">
    <source>
        <dbReference type="Proteomes" id="UP001155027"/>
    </source>
</evidence>
<protein>
    <recommendedName>
        <fullName evidence="4">Soluble ligand binding domain-containing protein</fullName>
    </recommendedName>
</protein>
<keyword evidence="1" id="KW-0732">Signal</keyword>
<evidence type="ECO:0008006" key="4">
    <source>
        <dbReference type="Google" id="ProtNLM"/>
    </source>
</evidence>
<name>A0A9X2TQF4_9BACT</name>
<proteinExistence type="predicted"/>
<dbReference type="EMBL" id="JANUAU010000009">
    <property type="protein sequence ID" value="MCS3678784.1"/>
    <property type="molecule type" value="Genomic_DNA"/>
</dbReference>
<dbReference type="AlphaFoldDB" id="A0A9X2TQF4"/>
<evidence type="ECO:0000256" key="1">
    <source>
        <dbReference type="SAM" id="SignalP"/>
    </source>
</evidence>
<dbReference type="RefSeq" id="WP_259080826.1">
    <property type="nucleotide sequence ID" value="NZ_JANTZE010000001.1"/>
</dbReference>
<comment type="caution">
    <text evidence="2">The sequence shown here is derived from an EMBL/GenBank/DDBJ whole genome shotgun (WGS) entry which is preliminary data.</text>
</comment>
<sequence length="158" mass="17223">MRARCATGLALCLMLAVGPAWAQQETGGMQSGGTAYYTFARPGQNTIEVLVLGGQSGIYEVGENINMGQLVALAGGGRGGGRTNVTVRHFRLKDGKRRKILDQDLDEFTERAQYPSLQDGDVIRLETSQGWGWREVLQITTAVTSLTFTVLRIFDIGR</sequence>
<evidence type="ECO:0000313" key="2">
    <source>
        <dbReference type="EMBL" id="MCS3678784.1"/>
    </source>
</evidence>
<gene>
    <name evidence="2" type="ORF">GGP71_002725</name>
</gene>
<feature type="signal peptide" evidence="1">
    <location>
        <begin position="1"/>
        <end position="22"/>
    </location>
</feature>
<dbReference type="Proteomes" id="UP001155027">
    <property type="component" value="Unassembled WGS sequence"/>
</dbReference>
<organism evidence="2 3">
    <name type="scientific">Salinibacter ruber</name>
    <dbReference type="NCBI Taxonomy" id="146919"/>
    <lineage>
        <taxon>Bacteria</taxon>
        <taxon>Pseudomonadati</taxon>
        <taxon>Rhodothermota</taxon>
        <taxon>Rhodothermia</taxon>
        <taxon>Rhodothermales</taxon>
        <taxon>Salinibacteraceae</taxon>
        <taxon>Salinibacter</taxon>
    </lineage>
</organism>
<accession>A0A9X2TQF4</accession>